<accession>A0A6I4KRX2</accession>
<evidence type="ECO:0000259" key="2">
    <source>
        <dbReference type="Pfam" id="PF13511"/>
    </source>
</evidence>
<keyword evidence="4" id="KW-1185">Reference proteome</keyword>
<evidence type="ECO:0000313" key="4">
    <source>
        <dbReference type="Proteomes" id="UP000429555"/>
    </source>
</evidence>
<evidence type="ECO:0000256" key="1">
    <source>
        <dbReference type="SAM" id="SignalP"/>
    </source>
</evidence>
<feature type="chain" id="PRO_5026134796" evidence="1">
    <location>
        <begin position="17"/>
        <end position="141"/>
    </location>
</feature>
<feature type="domain" description="DUF4124" evidence="2">
    <location>
        <begin position="6"/>
        <end position="48"/>
    </location>
</feature>
<dbReference type="EMBL" id="WKJZ01000001">
    <property type="protein sequence ID" value="MVW74874.1"/>
    <property type="molecule type" value="Genomic_DNA"/>
</dbReference>
<proteinExistence type="predicted"/>
<dbReference type="Proteomes" id="UP000429555">
    <property type="component" value="Unassembled WGS sequence"/>
</dbReference>
<reference evidence="3 4" key="1">
    <citation type="submission" date="2019-11" db="EMBL/GenBank/DDBJ databases">
        <title>Pseudomonas flavidum sp. nov., isolated from Baiyang Lake.</title>
        <authorList>
            <person name="Zhao Y."/>
        </authorList>
    </citation>
    <scope>NUCLEOTIDE SEQUENCE [LARGE SCALE GENOMIC DNA]</scope>
    <source>
        <strain evidence="4">R-22-3 w-18</strain>
    </source>
</reference>
<gene>
    <name evidence="3" type="ORF">GJV18_06040</name>
</gene>
<dbReference type="RefSeq" id="WP_160343801.1">
    <property type="nucleotide sequence ID" value="NZ_WKJZ01000001.1"/>
</dbReference>
<keyword evidence="1" id="KW-0732">Signal</keyword>
<dbReference type="InterPro" id="IPR025392">
    <property type="entry name" value="DUF4124"/>
</dbReference>
<organism evidence="3 4">
    <name type="scientific">Pseudomonas xionganensis</name>
    <dbReference type="NCBI Taxonomy" id="2654845"/>
    <lineage>
        <taxon>Bacteria</taxon>
        <taxon>Pseudomonadati</taxon>
        <taxon>Pseudomonadota</taxon>
        <taxon>Gammaproteobacteria</taxon>
        <taxon>Pseudomonadales</taxon>
        <taxon>Pseudomonadaceae</taxon>
        <taxon>Pseudomonas</taxon>
    </lineage>
</organism>
<feature type="signal peptide" evidence="1">
    <location>
        <begin position="1"/>
        <end position="16"/>
    </location>
</feature>
<name>A0A6I4KRX2_9PSED</name>
<comment type="caution">
    <text evidence="3">The sequence shown here is derived from an EMBL/GenBank/DDBJ whole genome shotgun (WGS) entry which is preliminary data.</text>
</comment>
<dbReference type="Pfam" id="PF13511">
    <property type="entry name" value="DUF4124"/>
    <property type="match status" value="1"/>
</dbReference>
<sequence length="141" mass="16428">MRAIWCLLLLPGVAMAEIYRWTDEQGRVHFGQRPAADVQAQQVEVRPQVIERDEETKGREERAARFYQARQAEQAQAAAEAAEQRRQRDAECAKLQRKLADIPEGASYYRKDAQGQRVYYSDEELDATRRQLRDRISERCS</sequence>
<dbReference type="AlphaFoldDB" id="A0A6I4KRX2"/>
<protein>
    <submittedName>
        <fullName evidence="3">DUF4124 domain-containing protein</fullName>
    </submittedName>
</protein>
<evidence type="ECO:0000313" key="3">
    <source>
        <dbReference type="EMBL" id="MVW74874.1"/>
    </source>
</evidence>